<name>A0AAV9XLG5_9PEZI</name>
<dbReference type="AlphaFoldDB" id="A0AAV9XLG5"/>
<feature type="domain" description="Yeast cell wall synthesis Kre9/Knh1-like N-terminal" evidence="5">
    <location>
        <begin position="34"/>
        <end position="127"/>
    </location>
</feature>
<feature type="transmembrane region" description="Helical" evidence="3">
    <location>
        <begin position="214"/>
        <end position="237"/>
    </location>
</feature>
<comment type="caution">
    <text evidence="6">The sequence shown here is derived from an EMBL/GenBank/DDBJ whole genome shotgun (WGS) entry which is preliminary data.</text>
</comment>
<feature type="signal peptide" evidence="4">
    <location>
        <begin position="1"/>
        <end position="20"/>
    </location>
</feature>
<evidence type="ECO:0000256" key="3">
    <source>
        <dbReference type="SAM" id="Phobius"/>
    </source>
</evidence>
<evidence type="ECO:0000256" key="1">
    <source>
        <dbReference type="ARBA" id="ARBA00022729"/>
    </source>
</evidence>
<dbReference type="PANTHER" id="PTHR40633">
    <property type="entry name" value="MATRIX PROTEIN, PUTATIVE (AFU_ORTHOLOGUE AFUA_8G05410)-RELATED"/>
    <property type="match status" value="1"/>
</dbReference>
<keyword evidence="3" id="KW-0472">Membrane</keyword>
<keyword evidence="1 4" id="KW-0732">Signal</keyword>
<evidence type="ECO:0000256" key="4">
    <source>
        <dbReference type="SAM" id="SignalP"/>
    </source>
</evidence>
<feature type="chain" id="PRO_5043821798" description="Yeast cell wall synthesis Kre9/Knh1-like N-terminal domain-containing protein" evidence="4">
    <location>
        <begin position="21"/>
        <end position="299"/>
    </location>
</feature>
<dbReference type="PANTHER" id="PTHR40633:SF1">
    <property type="entry name" value="GPI ANCHORED SERINE-THREONINE RICH PROTEIN (AFU_ORTHOLOGUE AFUA_1G03630)"/>
    <property type="match status" value="1"/>
</dbReference>
<keyword evidence="3" id="KW-1133">Transmembrane helix</keyword>
<gene>
    <name evidence="6" type="ORF">TWF694_006856</name>
</gene>
<evidence type="ECO:0000256" key="2">
    <source>
        <dbReference type="SAM" id="MobiDB-lite"/>
    </source>
</evidence>
<dbReference type="EMBL" id="JAVHJO010000002">
    <property type="protein sequence ID" value="KAK6542918.1"/>
    <property type="molecule type" value="Genomic_DNA"/>
</dbReference>
<feature type="compositionally biased region" description="Low complexity" evidence="2">
    <location>
        <begin position="139"/>
        <end position="155"/>
    </location>
</feature>
<dbReference type="CDD" id="cd12087">
    <property type="entry name" value="TM_EGFR-like"/>
    <property type="match status" value="1"/>
</dbReference>
<feature type="compositionally biased region" description="Low complexity" evidence="2">
    <location>
        <begin position="163"/>
        <end position="210"/>
    </location>
</feature>
<protein>
    <recommendedName>
        <fullName evidence="5">Yeast cell wall synthesis Kre9/Knh1-like N-terminal domain-containing protein</fullName>
    </recommendedName>
</protein>
<organism evidence="6 7">
    <name type="scientific">Orbilia ellipsospora</name>
    <dbReference type="NCBI Taxonomy" id="2528407"/>
    <lineage>
        <taxon>Eukaryota</taxon>
        <taxon>Fungi</taxon>
        <taxon>Dikarya</taxon>
        <taxon>Ascomycota</taxon>
        <taxon>Pezizomycotina</taxon>
        <taxon>Orbiliomycetes</taxon>
        <taxon>Orbiliales</taxon>
        <taxon>Orbiliaceae</taxon>
        <taxon>Orbilia</taxon>
    </lineage>
</organism>
<dbReference type="Proteomes" id="UP001365542">
    <property type="component" value="Unassembled WGS sequence"/>
</dbReference>
<dbReference type="Pfam" id="PF10342">
    <property type="entry name" value="Kre9_KNH"/>
    <property type="match status" value="1"/>
</dbReference>
<accession>A0AAV9XLG5</accession>
<feature type="region of interest" description="Disordered" evidence="2">
    <location>
        <begin position="139"/>
        <end position="210"/>
    </location>
</feature>
<reference evidence="6 7" key="1">
    <citation type="submission" date="2019-10" db="EMBL/GenBank/DDBJ databases">
        <authorList>
            <person name="Palmer J.M."/>
        </authorList>
    </citation>
    <scope>NUCLEOTIDE SEQUENCE [LARGE SCALE GENOMIC DNA]</scope>
    <source>
        <strain evidence="6 7">TWF694</strain>
    </source>
</reference>
<evidence type="ECO:0000313" key="6">
    <source>
        <dbReference type="EMBL" id="KAK6542918.1"/>
    </source>
</evidence>
<keyword evidence="7" id="KW-1185">Reference proteome</keyword>
<evidence type="ECO:0000313" key="7">
    <source>
        <dbReference type="Proteomes" id="UP001365542"/>
    </source>
</evidence>
<feature type="region of interest" description="Disordered" evidence="2">
    <location>
        <begin position="278"/>
        <end position="299"/>
    </location>
</feature>
<evidence type="ECO:0000259" key="5">
    <source>
        <dbReference type="Pfam" id="PF10342"/>
    </source>
</evidence>
<dbReference type="InterPro" id="IPR052982">
    <property type="entry name" value="SRP1/TIP1-like"/>
</dbReference>
<proteinExistence type="predicted"/>
<sequence>MKAPLLFTILSSILLPATYAQLDRTTGPNSIFAPNASTDVVAGSAFLIQWSDVTGEKLTVDLLLADDSAPHSNWSVVMNIVDGLSNTGSYSWGVPYGIYNFDPSNILSAIRISYNNQPDEWSYSDEFFLKQTVSASSGNLGNGGSSSSSSPASPSSTPPPSSTVPQSSTSTNNPNNSKSSSKTSSPASTSNTSPASSSSGSGAPSTKSSSNTGVIAGSVIGSVAVVIIGGIGAFWVISRERRKKAAVVGKPAPQASMPPDPNNQSIWNGNEVYSYNPNKETPDIVGGESYGYAQTSHRV</sequence>
<keyword evidence="3" id="KW-0812">Transmembrane</keyword>
<dbReference type="InterPro" id="IPR018466">
    <property type="entry name" value="Kre9/Knh1-like_N"/>
</dbReference>